<dbReference type="Proteomes" id="UP000244956">
    <property type="component" value="Unassembled WGS sequence"/>
</dbReference>
<dbReference type="InterPro" id="IPR038186">
    <property type="entry name" value="CHAD_dom_sf"/>
</dbReference>
<feature type="domain" description="CHAD" evidence="1">
    <location>
        <begin position="8"/>
        <end position="281"/>
    </location>
</feature>
<name>A0A2U2B750_9BACT</name>
<dbReference type="Pfam" id="PF05235">
    <property type="entry name" value="CHAD"/>
    <property type="match status" value="1"/>
</dbReference>
<evidence type="ECO:0000313" key="2">
    <source>
        <dbReference type="EMBL" id="PWD98900.1"/>
    </source>
</evidence>
<dbReference type="RefSeq" id="WP_109264899.1">
    <property type="nucleotide sequence ID" value="NZ_QEWP01000010.1"/>
</dbReference>
<reference evidence="2 3" key="1">
    <citation type="submission" date="2018-05" db="EMBL/GenBank/DDBJ databases">
        <title>Marinilabilia rubrum sp. nov., isolated from saltern sediment.</title>
        <authorList>
            <person name="Zhang R."/>
        </authorList>
    </citation>
    <scope>NUCLEOTIDE SEQUENCE [LARGE SCALE GENOMIC DNA]</scope>
    <source>
        <strain evidence="2 3">WTE16</strain>
    </source>
</reference>
<dbReference type="PANTHER" id="PTHR39339:SF1">
    <property type="entry name" value="CHAD DOMAIN-CONTAINING PROTEIN"/>
    <property type="match status" value="1"/>
</dbReference>
<dbReference type="Gene3D" id="1.40.20.10">
    <property type="entry name" value="CHAD domain"/>
    <property type="match status" value="1"/>
</dbReference>
<comment type="caution">
    <text evidence="2">The sequence shown here is derived from an EMBL/GenBank/DDBJ whole genome shotgun (WGS) entry which is preliminary data.</text>
</comment>
<dbReference type="PROSITE" id="PS51708">
    <property type="entry name" value="CHAD"/>
    <property type="match status" value="1"/>
</dbReference>
<sequence>MLFKINHTAPLDLEIKRILTDFIDESLEYLKYSDQNTDECIHEIRKNMKKARATLRLIRPGIPTELYQRFNALFRDIAREFSEARDSRALLDTFNCLMIKHEDSLPLQHATTLIEDNYKNKTSKLKKDKPYSATKAQLDTTRYLTEALKITTGYHKKLLEELVSNYKKVRKAFKKASRTNDAHEFHEWRKKQKHLLSQFLLLEDFFSSEISYYPECLDELADLLGKEHDLAVLILFLQKSELPKQEFITIKKIIMEEREVIQKESLHLGKERIFKWSPKDFILILKDHYSF</sequence>
<evidence type="ECO:0000313" key="3">
    <source>
        <dbReference type="Proteomes" id="UP000244956"/>
    </source>
</evidence>
<dbReference type="EMBL" id="QEWP01000010">
    <property type="protein sequence ID" value="PWD98900.1"/>
    <property type="molecule type" value="Genomic_DNA"/>
</dbReference>
<proteinExistence type="predicted"/>
<dbReference type="SMART" id="SM00880">
    <property type="entry name" value="CHAD"/>
    <property type="match status" value="1"/>
</dbReference>
<dbReference type="AlphaFoldDB" id="A0A2U2B750"/>
<evidence type="ECO:0000259" key="1">
    <source>
        <dbReference type="PROSITE" id="PS51708"/>
    </source>
</evidence>
<keyword evidence="3" id="KW-1185">Reference proteome</keyword>
<organism evidence="2 3">
    <name type="scientific">Marinilabilia rubra</name>
    <dbReference type="NCBI Taxonomy" id="2162893"/>
    <lineage>
        <taxon>Bacteria</taxon>
        <taxon>Pseudomonadati</taxon>
        <taxon>Bacteroidota</taxon>
        <taxon>Bacteroidia</taxon>
        <taxon>Marinilabiliales</taxon>
        <taxon>Marinilabiliaceae</taxon>
        <taxon>Marinilabilia</taxon>
    </lineage>
</organism>
<dbReference type="PANTHER" id="PTHR39339">
    <property type="entry name" value="SLR1444 PROTEIN"/>
    <property type="match status" value="1"/>
</dbReference>
<dbReference type="InterPro" id="IPR007899">
    <property type="entry name" value="CHAD_dom"/>
</dbReference>
<gene>
    <name evidence="2" type="ORF">DDZ16_12940</name>
</gene>
<accession>A0A2U2B750</accession>
<dbReference type="OrthoDB" id="9810907at2"/>
<protein>
    <recommendedName>
        <fullName evidence="1">CHAD domain-containing protein</fullName>
    </recommendedName>
</protein>